<evidence type="ECO:0000313" key="3">
    <source>
        <dbReference type="Proteomes" id="UP000886812"/>
    </source>
</evidence>
<evidence type="ECO:0000313" key="2">
    <source>
        <dbReference type="EMBL" id="HIV04901.1"/>
    </source>
</evidence>
<dbReference type="Gene3D" id="3.40.720.10">
    <property type="entry name" value="Alkaline Phosphatase, subunit A"/>
    <property type="match status" value="1"/>
</dbReference>
<gene>
    <name evidence="2" type="ORF">IAC75_07140</name>
</gene>
<reference evidence="2" key="2">
    <citation type="journal article" date="2021" name="PeerJ">
        <title>Extensive microbial diversity within the chicken gut microbiome revealed by metagenomics and culture.</title>
        <authorList>
            <person name="Gilroy R."/>
            <person name="Ravi A."/>
            <person name="Getino M."/>
            <person name="Pursley I."/>
            <person name="Horton D.L."/>
            <person name="Alikhan N.F."/>
            <person name="Baker D."/>
            <person name="Gharbi K."/>
            <person name="Hall N."/>
            <person name="Watson M."/>
            <person name="Adriaenssens E.M."/>
            <person name="Foster-Nyarko E."/>
            <person name="Jarju S."/>
            <person name="Secka A."/>
            <person name="Antonio M."/>
            <person name="Oren A."/>
            <person name="Chaudhuri R.R."/>
            <person name="La Ragione R."/>
            <person name="Hildebrand F."/>
            <person name="Pallen M.J."/>
        </authorList>
    </citation>
    <scope>NUCLEOTIDE SEQUENCE</scope>
    <source>
        <strain evidence="2">10669</strain>
    </source>
</reference>
<dbReference type="Pfam" id="PF00884">
    <property type="entry name" value="Sulfatase"/>
    <property type="match status" value="1"/>
</dbReference>
<dbReference type="InterPro" id="IPR052701">
    <property type="entry name" value="GAG_Ulvan_Degrading_Sulfatases"/>
</dbReference>
<dbReference type="GO" id="GO:0016787">
    <property type="term" value="F:hydrolase activity"/>
    <property type="evidence" value="ECO:0007669"/>
    <property type="project" value="UniProtKB-KW"/>
</dbReference>
<evidence type="ECO:0000259" key="1">
    <source>
        <dbReference type="Pfam" id="PF00884"/>
    </source>
</evidence>
<comment type="caution">
    <text evidence="2">The sequence shown here is derived from an EMBL/GenBank/DDBJ whole genome shotgun (WGS) entry which is preliminary data.</text>
</comment>
<proteinExistence type="predicted"/>
<organism evidence="2 3">
    <name type="scientific">Candidatus Spyradosoma merdigallinarum</name>
    <dbReference type="NCBI Taxonomy" id="2840950"/>
    <lineage>
        <taxon>Bacteria</taxon>
        <taxon>Pseudomonadati</taxon>
        <taxon>Verrucomicrobiota</taxon>
        <taxon>Opitutia</taxon>
        <taxon>Opitutia incertae sedis</taxon>
        <taxon>Candidatus Spyradosoma</taxon>
    </lineage>
</organism>
<dbReference type="PANTHER" id="PTHR43751:SF7">
    <property type="entry name" value="ARYLSULPHATASE A"/>
    <property type="match status" value="1"/>
</dbReference>
<protein>
    <submittedName>
        <fullName evidence="2">Sulfatase-like hydrolase/transferase</fullName>
    </submittedName>
</protein>
<dbReference type="InterPro" id="IPR000917">
    <property type="entry name" value="Sulfatase_N"/>
</dbReference>
<name>A0A9D1T2M3_9BACT</name>
<sequence>GALRGGKYSLFEGGTRVPFIVSWPGKIAAGTSDVPVSQLDLFASLAALVGGAVPAETDSQNRLDVFLGKNKESGRENFIVEATGSLAFREGDFVCIPAHPKKSPVAWQTGIETGNATEDALYEISDDVGQRENLAEKMPQKFREMREKMLKLTGGRI</sequence>
<feature type="domain" description="Sulfatase N-terminal" evidence="1">
    <location>
        <begin position="2"/>
        <end position="50"/>
    </location>
</feature>
<dbReference type="Gene3D" id="3.30.1120.10">
    <property type="match status" value="1"/>
</dbReference>
<dbReference type="InterPro" id="IPR017850">
    <property type="entry name" value="Alkaline_phosphatase_core_sf"/>
</dbReference>
<keyword evidence="2" id="KW-0378">Hydrolase</keyword>
<feature type="non-terminal residue" evidence="2">
    <location>
        <position position="1"/>
    </location>
</feature>
<dbReference type="SUPFAM" id="SSF53649">
    <property type="entry name" value="Alkaline phosphatase-like"/>
    <property type="match status" value="1"/>
</dbReference>
<dbReference type="AlphaFoldDB" id="A0A9D1T2M3"/>
<dbReference type="EMBL" id="DVOG01000189">
    <property type="protein sequence ID" value="HIV04901.1"/>
    <property type="molecule type" value="Genomic_DNA"/>
</dbReference>
<dbReference type="Proteomes" id="UP000886812">
    <property type="component" value="Unassembled WGS sequence"/>
</dbReference>
<reference evidence="2" key="1">
    <citation type="submission" date="2020-10" db="EMBL/GenBank/DDBJ databases">
        <authorList>
            <person name="Gilroy R."/>
        </authorList>
    </citation>
    <scope>NUCLEOTIDE SEQUENCE</scope>
    <source>
        <strain evidence="2">10669</strain>
    </source>
</reference>
<accession>A0A9D1T2M3</accession>
<dbReference type="PANTHER" id="PTHR43751">
    <property type="entry name" value="SULFATASE"/>
    <property type="match status" value="1"/>
</dbReference>